<dbReference type="STRING" id="645517.A6F65_01408"/>
<proteinExistence type="predicted"/>
<evidence type="ECO:0000259" key="3">
    <source>
        <dbReference type="PROSITE" id="PS50937"/>
    </source>
</evidence>
<reference evidence="4 5" key="1">
    <citation type="submission" date="2016-07" db="EMBL/GenBank/DDBJ databases">
        <title>Complete genome sequence of Altererythrobacter namhicola JCM 16345T, containing esterase-encoding genes.</title>
        <authorList>
            <person name="Cheng H."/>
            <person name="Wu Y.-H."/>
            <person name="Jian S.-L."/>
            <person name="Huo Y.-Y."/>
            <person name="Wang C.-S."/>
            <person name="Xu X.-W."/>
        </authorList>
    </citation>
    <scope>NUCLEOTIDE SEQUENCE [LARGE SCALE GENOMIC DNA]</scope>
    <source>
        <strain evidence="4 5">JCM 16345</strain>
    </source>
</reference>
<dbReference type="Gene3D" id="1.10.1660.10">
    <property type="match status" value="1"/>
</dbReference>
<dbReference type="InterPro" id="IPR000551">
    <property type="entry name" value="MerR-type_HTH_dom"/>
</dbReference>
<gene>
    <name evidence="4" type="primary">merR</name>
    <name evidence="4" type="ORF">A6F65_01408</name>
</gene>
<name>A0A1C7D8B1_9SPHN</name>
<evidence type="ECO:0000256" key="1">
    <source>
        <dbReference type="ARBA" id="ARBA00023125"/>
    </source>
</evidence>
<evidence type="ECO:0000313" key="5">
    <source>
        <dbReference type="Proteomes" id="UP000092698"/>
    </source>
</evidence>
<organism evidence="4 5">
    <name type="scientific">Paraurantiacibacter namhicola</name>
    <dbReference type="NCBI Taxonomy" id="645517"/>
    <lineage>
        <taxon>Bacteria</taxon>
        <taxon>Pseudomonadati</taxon>
        <taxon>Pseudomonadota</taxon>
        <taxon>Alphaproteobacteria</taxon>
        <taxon>Sphingomonadales</taxon>
        <taxon>Erythrobacteraceae</taxon>
        <taxon>Paraurantiacibacter</taxon>
    </lineage>
</organism>
<dbReference type="Proteomes" id="UP000092698">
    <property type="component" value="Chromosome"/>
</dbReference>
<feature type="coiled-coil region" evidence="2">
    <location>
        <begin position="90"/>
        <end position="134"/>
    </location>
</feature>
<dbReference type="SMART" id="SM00422">
    <property type="entry name" value="HTH_MERR"/>
    <property type="match status" value="1"/>
</dbReference>
<keyword evidence="1" id="KW-0238">DNA-binding</keyword>
<dbReference type="PROSITE" id="PS00552">
    <property type="entry name" value="HTH_MERR_1"/>
    <property type="match status" value="1"/>
</dbReference>
<dbReference type="PANTHER" id="PTHR30204">
    <property type="entry name" value="REDOX-CYCLING DRUG-SENSING TRANSCRIPTIONAL ACTIVATOR SOXR"/>
    <property type="match status" value="1"/>
</dbReference>
<dbReference type="GO" id="GO:0003677">
    <property type="term" value="F:DNA binding"/>
    <property type="evidence" value="ECO:0007669"/>
    <property type="project" value="UniProtKB-KW"/>
</dbReference>
<feature type="domain" description="HTH merR-type" evidence="3">
    <location>
        <begin position="17"/>
        <end position="82"/>
    </location>
</feature>
<keyword evidence="2" id="KW-0175">Coiled coil</keyword>
<accession>A0A1C7D8B1</accession>
<dbReference type="PROSITE" id="PS50937">
    <property type="entry name" value="HTH_MERR_2"/>
    <property type="match status" value="1"/>
</dbReference>
<protein>
    <submittedName>
        <fullName evidence="4">Mercuric resistance operon regulatory protein</fullName>
    </submittedName>
</protein>
<sequence>MTAQQSSEQSADGDLKSIAEVAEALGITQRTLRFYEDKGLIQPTRVGSMRVYSRREMGRMQLILRGKQLGFSIREIGEFLELYDGDRNHARQTRTLLDRVRQRLADLSHQREAIDETIAELKKIEDEAQEHLTKLER</sequence>
<dbReference type="Pfam" id="PF13411">
    <property type="entry name" value="MerR_1"/>
    <property type="match status" value="1"/>
</dbReference>
<dbReference type="OrthoDB" id="9803659at2"/>
<dbReference type="KEGG" id="anh:A6F65_01408"/>
<evidence type="ECO:0000313" key="4">
    <source>
        <dbReference type="EMBL" id="ANU07714.1"/>
    </source>
</evidence>
<dbReference type="InterPro" id="IPR047057">
    <property type="entry name" value="MerR_fam"/>
</dbReference>
<dbReference type="GO" id="GO:0003700">
    <property type="term" value="F:DNA-binding transcription factor activity"/>
    <property type="evidence" value="ECO:0007669"/>
    <property type="project" value="InterPro"/>
</dbReference>
<dbReference type="AlphaFoldDB" id="A0A1C7D8B1"/>
<dbReference type="EMBL" id="CP016545">
    <property type="protein sequence ID" value="ANU07714.1"/>
    <property type="molecule type" value="Genomic_DNA"/>
</dbReference>
<dbReference type="InterPro" id="IPR009061">
    <property type="entry name" value="DNA-bd_dom_put_sf"/>
</dbReference>
<evidence type="ECO:0000256" key="2">
    <source>
        <dbReference type="SAM" id="Coils"/>
    </source>
</evidence>
<keyword evidence="5" id="KW-1185">Reference proteome</keyword>
<dbReference type="RefSeq" id="WP_067787143.1">
    <property type="nucleotide sequence ID" value="NZ_CP016545.1"/>
</dbReference>
<dbReference type="PATRIC" id="fig|645517.4.peg.1403"/>
<dbReference type="CDD" id="cd04776">
    <property type="entry name" value="HTH_GnyR"/>
    <property type="match status" value="1"/>
</dbReference>
<dbReference type="SUPFAM" id="SSF46955">
    <property type="entry name" value="Putative DNA-binding domain"/>
    <property type="match status" value="1"/>
</dbReference>
<dbReference type="PANTHER" id="PTHR30204:SF58">
    <property type="entry name" value="HTH-TYPE TRANSCRIPTIONAL REGULATOR YFMP"/>
    <property type="match status" value="1"/>
</dbReference>